<name>A0A167PG00_CALVF</name>
<reference evidence="3 4" key="1">
    <citation type="journal article" date="2016" name="Mol. Biol. Evol.">
        <title>Comparative Genomics of Early-Diverging Mushroom-Forming Fungi Provides Insights into the Origins of Lignocellulose Decay Capabilities.</title>
        <authorList>
            <person name="Nagy L.G."/>
            <person name="Riley R."/>
            <person name="Tritt A."/>
            <person name="Adam C."/>
            <person name="Daum C."/>
            <person name="Floudas D."/>
            <person name="Sun H."/>
            <person name="Yadav J.S."/>
            <person name="Pangilinan J."/>
            <person name="Larsson K.H."/>
            <person name="Matsuura K."/>
            <person name="Barry K."/>
            <person name="Labutti K."/>
            <person name="Kuo R."/>
            <person name="Ohm R.A."/>
            <person name="Bhattacharya S.S."/>
            <person name="Shirouzu T."/>
            <person name="Yoshinaga Y."/>
            <person name="Martin F.M."/>
            <person name="Grigoriev I.V."/>
            <person name="Hibbett D.S."/>
        </authorList>
    </citation>
    <scope>NUCLEOTIDE SEQUENCE [LARGE SCALE GENOMIC DNA]</scope>
    <source>
        <strain evidence="3 4">TUFC12733</strain>
    </source>
</reference>
<keyword evidence="4" id="KW-1185">Reference proteome</keyword>
<evidence type="ECO:0000256" key="2">
    <source>
        <dbReference type="SAM" id="SignalP"/>
    </source>
</evidence>
<feature type="compositionally biased region" description="Basic and acidic residues" evidence="1">
    <location>
        <begin position="57"/>
        <end position="77"/>
    </location>
</feature>
<dbReference type="EMBL" id="KV417274">
    <property type="protein sequence ID" value="KZO98753.1"/>
    <property type="molecule type" value="Genomic_DNA"/>
</dbReference>
<proteinExistence type="predicted"/>
<feature type="compositionally biased region" description="Basic residues" evidence="1">
    <location>
        <begin position="80"/>
        <end position="91"/>
    </location>
</feature>
<dbReference type="AlphaFoldDB" id="A0A167PG00"/>
<dbReference type="Proteomes" id="UP000076738">
    <property type="component" value="Unassembled WGS sequence"/>
</dbReference>
<evidence type="ECO:0000313" key="4">
    <source>
        <dbReference type="Proteomes" id="UP000076738"/>
    </source>
</evidence>
<feature type="region of interest" description="Disordered" evidence="1">
    <location>
        <begin position="34"/>
        <end position="100"/>
    </location>
</feature>
<protein>
    <submittedName>
        <fullName evidence="3">Uncharacterized protein</fullName>
    </submittedName>
</protein>
<gene>
    <name evidence="3" type="ORF">CALVIDRAFT_561700</name>
</gene>
<accession>A0A167PG00</accession>
<dbReference type="OrthoDB" id="4584900at2759"/>
<feature type="signal peptide" evidence="2">
    <location>
        <begin position="1"/>
        <end position="20"/>
    </location>
</feature>
<sequence>MQFLRTLIVVLFAIFGLAVAVAVDGMSNAERLARGLPPAPPHKLARAGPRAPSASVDDERSFAERAGADGTVPERSHPSGIHHAHPQRRAHPSGFPHHYM</sequence>
<evidence type="ECO:0000313" key="3">
    <source>
        <dbReference type="EMBL" id="KZO98753.1"/>
    </source>
</evidence>
<keyword evidence="2" id="KW-0732">Signal</keyword>
<feature type="chain" id="PRO_5007891141" evidence="2">
    <location>
        <begin position="21"/>
        <end position="100"/>
    </location>
</feature>
<evidence type="ECO:0000256" key="1">
    <source>
        <dbReference type="SAM" id="MobiDB-lite"/>
    </source>
</evidence>
<organism evidence="3 4">
    <name type="scientific">Calocera viscosa (strain TUFC12733)</name>
    <dbReference type="NCBI Taxonomy" id="1330018"/>
    <lineage>
        <taxon>Eukaryota</taxon>
        <taxon>Fungi</taxon>
        <taxon>Dikarya</taxon>
        <taxon>Basidiomycota</taxon>
        <taxon>Agaricomycotina</taxon>
        <taxon>Dacrymycetes</taxon>
        <taxon>Dacrymycetales</taxon>
        <taxon>Dacrymycetaceae</taxon>
        <taxon>Calocera</taxon>
    </lineage>
</organism>